<evidence type="ECO:0000256" key="1">
    <source>
        <dbReference type="SAM" id="MobiDB-lite"/>
    </source>
</evidence>
<dbReference type="Pfam" id="PF20249">
    <property type="entry name" value="VasX_N"/>
    <property type="match status" value="1"/>
</dbReference>
<dbReference type="EMBL" id="AP018359">
    <property type="protein sequence ID" value="BBA44688.1"/>
    <property type="molecule type" value="Genomic_DNA"/>
</dbReference>
<reference evidence="4" key="1">
    <citation type="journal article" date="2016" name="Biosci. Biotechnol. Biochem.">
        <title>Bioconversion of AHX to AOH by resting cells of Burkholderia contaminans CH-1.</title>
        <authorList>
            <person name="Choi J.H."/>
            <person name="Kikuchi A."/>
            <person name="Pumkaeo P."/>
            <person name="Hirai H."/>
            <person name="Tokuyama S."/>
            <person name="Kawagishi H."/>
        </authorList>
    </citation>
    <scope>NUCLEOTIDE SEQUENCE</scope>
    <source>
        <strain evidence="4">CH-1</strain>
    </source>
</reference>
<dbReference type="CDD" id="cd20707">
    <property type="entry name" value="MIX_III"/>
    <property type="match status" value="1"/>
</dbReference>
<accession>A0A250LJD8</accession>
<feature type="transmembrane region" description="Helical" evidence="2">
    <location>
        <begin position="677"/>
        <end position="695"/>
    </location>
</feature>
<feature type="domain" description="Toxin VasX N-terminal region" evidence="3">
    <location>
        <begin position="26"/>
        <end position="198"/>
    </location>
</feature>
<reference evidence="4" key="2">
    <citation type="journal article" date="2017" name="Genome Announc.">
        <title>High-Quality Draft Genome Sequence of Burkholderia contaminans CH-1, a Gram-Negative Bacterium That Metabolizes 2-Azahypoxanthine, a Plant Growth-Regulating Compound.</title>
        <authorList>
            <person name="Choi J.-H."/>
            <person name="Sugiura H."/>
            <person name="Moriuchi R."/>
            <person name="Kawagishi H."/>
            <person name="Dohra H."/>
        </authorList>
    </citation>
    <scope>NUCLEOTIDE SEQUENCE</scope>
    <source>
        <strain evidence="4">CH-1</strain>
    </source>
</reference>
<keyword evidence="2" id="KW-1133">Transmembrane helix</keyword>
<evidence type="ECO:0000256" key="2">
    <source>
        <dbReference type="SAM" id="Phobius"/>
    </source>
</evidence>
<feature type="transmembrane region" description="Helical" evidence="2">
    <location>
        <begin position="754"/>
        <end position="775"/>
    </location>
</feature>
<dbReference type="RefSeq" id="WP_226292495.1">
    <property type="nucleotide sequence ID" value="NZ_JAIZPX010000028.1"/>
</dbReference>
<name>A0A250LJD8_9BURK</name>
<protein>
    <recommendedName>
        <fullName evidence="3">Toxin VasX N-terminal region domain-containing protein</fullName>
    </recommendedName>
</protein>
<evidence type="ECO:0000313" key="4">
    <source>
        <dbReference type="EMBL" id="BBA44688.1"/>
    </source>
</evidence>
<gene>
    <name evidence="4" type="ORF">BCCH1_71920</name>
</gene>
<dbReference type="InterPro" id="IPR046864">
    <property type="entry name" value="VasX_N"/>
</dbReference>
<evidence type="ECO:0000259" key="3">
    <source>
        <dbReference type="Pfam" id="PF20249"/>
    </source>
</evidence>
<organism evidence="4">
    <name type="scientific">Burkholderia contaminans</name>
    <dbReference type="NCBI Taxonomy" id="488447"/>
    <lineage>
        <taxon>Bacteria</taxon>
        <taxon>Pseudomonadati</taxon>
        <taxon>Pseudomonadota</taxon>
        <taxon>Betaproteobacteria</taxon>
        <taxon>Burkholderiales</taxon>
        <taxon>Burkholderiaceae</taxon>
        <taxon>Burkholderia</taxon>
        <taxon>Burkholderia cepacia complex</taxon>
    </lineage>
</organism>
<feature type="region of interest" description="Disordered" evidence="1">
    <location>
        <begin position="1"/>
        <end position="24"/>
    </location>
</feature>
<feature type="transmembrane region" description="Helical" evidence="2">
    <location>
        <begin position="832"/>
        <end position="850"/>
    </location>
</feature>
<keyword evidence="2" id="KW-0812">Transmembrane</keyword>
<dbReference type="AlphaFoldDB" id="A0A250LJD8"/>
<keyword evidence="2" id="KW-0472">Membrane</keyword>
<sequence>MSTATLDAAKKRAAMNPKGGAKSGQCPNCVKQNGLAILPLVSGLLPNYLLPTNPPGLRDPLPMREPLRSLSKELSAADLKHHWYYMRVLPAGYLYVLKPDKTWQSYLVDRSGLLREMPPLDLPSPADAVEPMDQPDACRRPEHNPVALEFIVLDPEKTPKVWMAFSRFRWPQGVLDDYRDDKDGCRSKRMTQVDLMAAARGQLGVGTAVPNGRAMTAWLSRHVADYTPQPTREFIDQHTLEPLRARSGAAVSPQHHALFPSASSLAEQMAQVSKNTPAKTGLFLVLDDVVGHAMQLNYLRNKTVAEAAALEGVGDKERSRKRLVAALIEGIRLNAERNPGPWYARHYGADRYLKHIDQKAWQEALREHVDLAAMEQRKKDISEDFCLVIRSLRWQQQQRTDFCDQPGSAASHEAMVAYCLCGSGQTLMEQEQLWTPVLNLPPEDPDNWLARAMGAMYVPYLKYLAQTPGDQDDAYNATKEAEGLVRTFLGKGVTQIQGIRVAIRARRAANANTATLIETSAGQLFRLRDKNPKAYRKLIRQVTLALITRDDIVPEPTLMRGTWQQITQKWGAAFLGDPRVQARAPVAATKGSTVGLSEIRKPALSGAVQGAVVLTPPGTREEATAVVAWVVKKMEGGGKLDYVQLERLKLTELHITAQAAARPTQANPILQNQLMRLGLRADVVLSAGALFFQVMQGVDMIKQFRKTNDPGTREYADLGIGLTYSVLGALGAYSGVTAAVKAFLGAEKVGVSVLIRRAAVLGAVAGVIDGAYAIFKGGRKYAAGDKDAGSWSMGAGALFVVAGVASYGLGATTAASVAGVEATGIAAMMGPVAWTLLLIAAASLGLYFAWQAFATDDENLLPVEYWLDNGVFGKGAYRRGKLVSKNPYLKNPKDTAVEPFASLEAEIEGLNKVVLVAQASFGELRGSYGGLGSYQIDLPRYAEGSRLEVQFHAYQKGQRLPIGELQCEDGREQPSRYELSRRLTGMQQKPKLLVDKALGTVRIEGFFSTMDSSGAAIHRAAEKVVEAISGTEVPDALYADSFGMTLKYWPNRKEMPNLVSEFAYPVPKT</sequence>
<proteinExistence type="predicted"/>
<feature type="transmembrane region" description="Helical" evidence="2">
    <location>
        <begin position="796"/>
        <end position="820"/>
    </location>
</feature>
<feature type="transmembrane region" description="Helical" evidence="2">
    <location>
        <begin position="715"/>
        <end position="734"/>
    </location>
</feature>